<accession>A0A947CV58</accession>
<organism evidence="5 6">
    <name type="scientific">Hydrogenibacillus schlegelii</name>
    <name type="common">Bacillus schlegelii</name>
    <dbReference type="NCBI Taxonomy" id="1484"/>
    <lineage>
        <taxon>Bacteria</taxon>
        <taxon>Bacillati</taxon>
        <taxon>Bacillota</taxon>
        <taxon>Bacilli</taxon>
        <taxon>Bacillales</taxon>
        <taxon>Bacillales Family X. Incertae Sedis</taxon>
        <taxon>Hydrogenibacillus</taxon>
    </lineage>
</organism>
<dbReference type="CDD" id="cd00431">
    <property type="entry name" value="cysteine_hydrolases"/>
    <property type="match status" value="1"/>
</dbReference>
<evidence type="ECO:0000313" key="6">
    <source>
        <dbReference type="Proteomes" id="UP000748108"/>
    </source>
</evidence>
<dbReference type="Gene3D" id="3.40.50.850">
    <property type="entry name" value="Isochorismatase-like"/>
    <property type="match status" value="1"/>
</dbReference>
<dbReference type="InterPro" id="IPR036380">
    <property type="entry name" value="Isochorismatase-like_sf"/>
</dbReference>
<dbReference type="PANTHER" id="PTHR43540">
    <property type="entry name" value="PEROXYUREIDOACRYLATE/UREIDOACRYLATE AMIDOHYDROLASE-RELATED"/>
    <property type="match status" value="1"/>
</dbReference>
<keyword evidence="2 5" id="KW-0378">Hydrolase</keyword>
<name>A0A947CV58_HYDSH</name>
<comment type="similarity">
    <text evidence="1">Belongs to the isochorismatase family.</text>
</comment>
<evidence type="ECO:0000256" key="3">
    <source>
        <dbReference type="SAM" id="MobiDB-lite"/>
    </source>
</evidence>
<feature type="domain" description="Isochorismatase-like" evidence="4">
    <location>
        <begin position="3"/>
        <end position="173"/>
    </location>
</feature>
<comment type="caution">
    <text evidence="5">The sequence shown here is derived from an EMBL/GenBank/DDBJ whole genome shotgun (WGS) entry which is preliminary data.</text>
</comment>
<dbReference type="Proteomes" id="UP000748108">
    <property type="component" value="Unassembled WGS sequence"/>
</dbReference>
<evidence type="ECO:0000256" key="2">
    <source>
        <dbReference type="ARBA" id="ARBA00022801"/>
    </source>
</evidence>
<evidence type="ECO:0000259" key="4">
    <source>
        <dbReference type="Pfam" id="PF00857"/>
    </source>
</evidence>
<dbReference type="SUPFAM" id="SSF52499">
    <property type="entry name" value="Isochorismatase-like hydrolases"/>
    <property type="match status" value="1"/>
</dbReference>
<dbReference type="InterPro" id="IPR000868">
    <property type="entry name" value="Isochorismatase-like_dom"/>
</dbReference>
<dbReference type="InterPro" id="IPR050272">
    <property type="entry name" value="Isochorismatase-like_hydrls"/>
</dbReference>
<feature type="region of interest" description="Disordered" evidence="3">
    <location>
        <begin position="190"/>
        <end position="209"/>
    </location>
</feature>
<dbReference type="PANTHER" id="PTHR43540:SF10">
    <property type="entry name" value="ISOCHORISMATASE"/>
    <property type="match status" value="1"/>
</dbReference>
<proteinExistence type="inferred from homology"/>
<sequence length="209" mass="22215">MEALVVVDYLNDFAHPDGALTAGAPAQAIDGAILRAVRGFLAAGRPVIVVADAHAEDDPEFDLWPRHAVKGTWGAEAYGRTGEALRSELRGHSRLFRLEKTKYDAFYGTELERVLREAGVTDVYLAGINTSICVMATAQGAYFRGFRVHVLRDAVADLSPEAHRFALAHMAGIHKAALITVDEVLTALDPGRPGRPAAGEAATAGGAEA</sequence>
<evidence type="ECO:0000313" key="5">
    <source>
        <dbReference type="EMBL" id="MBT9281143.1"/>
    </source>
</evidence>
<dbReference type="AlphaFoldDB" id="A0A947CV58"/>
<reference evidence="5" key="1">
    <citation type="journal article" date="2021" name="Microbiology">
        <title>Metagenomic Analysis of the Microbial Community in the Underground Coal Fire Area (Kemerovo Region, Russia) Revealed Predominance of Thermophilic Members of the Phyla Deinococcus-thermus, Aquificae, and Firmicutes.</title>
        <authorList>
            <person name="Kadnikov V."/>
            <person name="Mardanov A.V."/>
            <person name="Beletsky A.V."/>
            <person name="Karnachuk O.V."/>
            <person name="Ravin N.V."/>
        </authorList>
    </citation>
    <scope>NUCLEOTIDE SEQUENCE</scope>
    <source>
        <strain evidence="5">RBS10-49</strain>
    </source>
</reference>
<evidence type="ECO:0000256" key="1">
    <source>
        <dbReference type="ARBA" id="ARBA00006336"/>
    </source>
</evidence>
<dbReference type="GO" id="GO:0016787">
    <property type="term" value="F:hydrolase activity"/>
    <property type="evidence" value="ECO:0007669"/>
    <property type="project" value="UniProtKB-KW"/>
</dbReference>
<protein>
    <submittedName>
        <fullName evidence="5">Cysteine hydrolase</fullName>
    </submittedName>
</protein>
<dbReference type="Pfam" id="PF00857">
    <property type="entry name" value="Isochorismatase"/>
    <property type="match status" value="1"/>
</dbReference>
<dbReference type="EMBL" id="JAHHQF010000017">
    <property type="protein sequence ID" value="MBT9281143.1"/>
    <property type="molecule type" value="Genomic_DNA"/>
</dbReference>
<gene>
    <name evidence="5" type="ORF">KM312_00470</name>
</gene>